<dbReference type="InterPro" id="IPR018391">
    <property type="entry name" value="PQQ_b-propeller_rpt"/>
</dbReference>
<dbReference type="OrthoDB" id="344059at2"/>
<dbReference type="PANTHER" id="PTHR35580">
    <property type="entry name" value="CELL SURFACE GLYCOPROTEIN (S-LAYER PROTEIN)-LIKE PROTEIN"/>
    <property type="match status" value="1"/>
</dbReference>
<evidence type="ECO:0000256" key="1">
    <source>
        <dbReference type="SAM" id="SignalP"/>
    </source>
</evidence>
<dbReference type="SMART" id="SM00564">
    <property type="entry name" value="PQQ"/>
    <property type="match status" value="4"/>
</dbReference>
<feature type="chain" id="PRO_5020808747" description="Beta-propeller repeat protein" evidence="1">
    <location>
        <begin position="23"/>
        <end position="461"/>
    </location>
</feature>
<protein>
    <recommendedName>
        <fullName evidence="4">Beta-propeller repeat protein</fullName>
    </recommendedName>
</protein>
<dbReference type="Pfam" id="PF06739">
    <property type="entry name" value="SBBP"/>
    <property type="match status" value="6"/>
</dbReference>
<accession>A0A4R9GNJ1</accession>
<dbReference type="InterPro" id="IPR010620">
    <property type="entry name" value="SBBP_repeat"/>
</dbReference>
<evidence type="ECO:0000313" key="2">
    <source>
        <dbReference type="EMBL" id="TGK15730.1"/>
    </source>
</evidence>
<reference evidence="2" key="1">
    <citation type="journal article" date="2019" name="PLoS Negl. Trop. Dis.">
        <title>Revisiting the worldwide diversity of Leptospira species in the environment.</title>
        <authorList>
            <person name="Vincent A.T."/>
            <person name="Schiettekatte O."/>
            <person name="Bourhy P."/>
            <person name="Veyrier F.J."/>
            <person name="Picardeau M."/>
        </authorList>
    </citation>
    <scope>NUCLEOTIDE SEQUENCE [LARGE SCALE GENOMIC DNA]</scope>
    <source>
        <strain evidence="2">SCS5</strain>
    </source>
</reference>
<keyword evidence="1" id="KW-0732">Signal</keyword>
<name>A0A4R9GNJ1_9LEPT</name>
<evidence type="ECO:0000313" key="3">
    <source>
        <dbReference type="Proteomes" id="UP000297855"/>
    </source>
</evidence>
<proteinExistence type="predicted"/>
<organism evidence="2 3">
    <name type="scientific">Leptospira fluminis</name>
    <dbReference type="NCBI Taxonomy" id="2484979"/>
    <lineage>
        <taxon>Bacteria</taxon>
        <taxon>Pseudomonadati</taxon>
        <taxon>Spirochaetota</taxon>
        <taxon>Spirochaetia</taxon>
        <taxon>Leptospirales</taxon>
        <taxon>Leptospiraceae</taxon>
        <taxon>Leptospira</taxon>
    </lineage>
</organism>
<dbReference type="RefSeq" id="WP_135814255.1">
    <property type="nucleotide sequence ID" value="NZ_RQEV01000013.1"/>
</dbReference>
<comment type="caution">
    <text evidence="2">The sequence shown here is derived from an EMBL/GenBank/DDBJ whole genome shotgun (WGS) entry which is preliminary data.</text>
</comment>
<dbReference type="AlphaFoldDB" id="A0A4R9GNJ1"/>
<dbReference type="EMBL" id="RQEV01000013">
    <property type="protein sequence ID" value="TGK15730.1"/>
    <property type="molecule type" value="Genomic_DNA"/>
</dbReference>
<keyword evidence="3" id="KW-1185">Reference proteome</keyword>
<dbReference type="PANTHER" id="PTHR35580:SF1">
    <property type="entry name" value="PHYTASE-LIKE DOMAIN-CONTAINING PROTEIN"/>
    <property type="match status" value="1"/>
</dbReference>
<gene>
    <name evidence="2" type="ORF">EHO61_14270</name>
</gene>
<dbReference type="SUPFAM" id="SSF101898">
    <property type="entry name" value="NHL repeat"/>
    <property type="match status" value="2"/>
</dbReference>
<sequence>MRISRFPYFLCFISLIFLNCLKAESESCDNSDVFTASLFQGFSSRRGSSFCGYVKPPLPTTPWTRLLGAAGAATQSAGVTTDSSGNVYAAGTTTGSLDGNAQIGSQDAYVVKYDTNGNKQWTRTLGVGGSSLSTNGVASDSLQNVYILGSTSVSLDGQAFSGTSDLFLSKYDTNGNKLWTRLLGPSGSAALPMGITTDPFNFVYVTGYTNGNLDGNVLTGLYDLFLTKYDPNGVRLWTRTLGVSGAHTQSDAVTLDSSNSIYLTGYTTGNLDGNVLAGAQDLIVVKYDANGNKQWTRQLGLSVASEVGNGITTDMLGNIYATGNTNGNLDGQTLTGTYAFFVVKYDNQGAKQWTRLLGTGGTFTYGIGITYDSFNDVFITGNTGGGLDGNTLTGTQDIYVTKYDPNGVKQSTQQTGASAASSTASGISSDYYDNVFKTGYTSGSLNGQTLVGTSSLYIIKN</sequence>
<dbReference type="InterPro" id="IPR052918">
    <property type="entry name" value="Motility_Chemotaxis_Reg"/>
</dbReference>
<dbReference type="Proteomes" id="UP000297855">
    <property type="component" value="Unassembled WGS sequence"/>
</dbReference>
<feature type="signal peptide" evidence="1">
    <location>
        <begin position="1"/>
        <end position="22"/>
    </location>
</feature>
<evidence type="ECO:0008006" key="4">
    <source>
        <dbReference type="Google" id="ProtNLM"/>
    </source>
</evidence>